<reference evidence="1" key="1">
    <citation type="submission" date="2023-07" db="EMBL/GenBank/DDBJ databases">
        <title>Comparative genomics of wheat-associated soil bacteria to identify genetic determinants of phenazine resistance.</title>
        <authorList>
            <person name="Mouncey N."/>
        </authorList>
    </citation>
    <scope>NUCLEOTIDE SEQUENCE</scope>
    <source>
        <strain evidence="1">V4I22</strain>
    </source>
</reference>
<organism evidence="1 2">
    <name type="scientific">Streptomyces canus</name>
    <dbReference type="NCBI Taxonomy" id="58343"/>
    <lineage>
        <taxon>Bacteria</taxon>
        <taxon>Bacillati</taxon>
        <taxon>Actinomycetota</taxon>
        <taxon>Actinomycetes</taxon>
        <taxon>Kitasatosporales</taxon>
        <taxon>Streptomycetaceae</taxon>
        <taxon>Streptomyces</taxon>
        <taxon>Streptomyces aurantiacus group</taxon>
    </lineage>
</organism>
<accession>A0AAW8F7D7</accession>
<gene>
    <name evidence="1" type="ORF">QFZ22_000582</name>
</gene>
<dbReference type="AlphaFoldDB" id="A0AAW8F7D7"/>
<proteinExistence type="predicted"/>
<sequence>MRWVRVSEACGSGADRDVAGGGAHPGVMRTKDVSVGQTYRCEVPFALPYRRYRPETMGDSWWALSWLRGTYFPLSVTDVDTEARTAVLCHRILSACHRTLTDASLCHRSLITPGQRFGKAGSGAEAWTLGDAQPRGRATSAHS</sequence>
<dbReference type="Proteomes" id="UP001234216">
    <property type="component" value="Unassembled WGS sequence"/>
</dbReference>
<comment type="caution">
    <text evidence="1">The sequence shown here is derived from an EMBL/GenBank/DDBJ whole genome shotgun (WGS) entry which is preliminary data.</text>
</comment>
<name>A0AAW8F7D7_9ACTN</name>
<evidence type="ECO:0000313" key="1">
    <source>
        <dbReference type="EMBL" id="MDQ0904597.1"/>
    </source>
</evidence>
<protein>
    <submittedName>
        <fullName evidence="1">Uncharacterized protein</fullName>
    </submittedName>
</protein>
<evidence type="ECO:0000313" key="2">
    <source>
        <dbReference type="Proteomes" id="UP001234216"/>
    </source>
</evidence>
<dbReference type="EMBL" id="JAUSZV010000004">
    <property type="protein sequence ID" value="MDQ0904597.1"/>
    <property type="molecule type" value="Genomic_DNA"/>
</dbReference>